<keyword evidence="3" id="KW-1185">Reference proteome</keyword>
<organism evidence="2 3">
    <name type="scientific">Durusdinium trenchii</name>
    <dbReference type="NCBI Taxonomy" id="1381693"/>
    <lineage>
        <taxon>Eukaryota</taxon>
        <taxon>Sar</taxon>
        <taxon>Alveolata</taxon>
        <taxon>Dinophyceae</taxon>
        <taxon>Suessiales</taxon>
        <taxon>Symbiodiniaceae</taxon>
        <taxon>Durusdinium</taxon>
    </lineage>
</organism>
<reference evidence="2 3" key="1">
    <citation type="submission" date="2024-02" db="EMBL/GenBank/DDBJ databases">
        <authorList>
            <person name="Chen Y."/>
            <person name="Shah S."/>
            <person name="Dougan E. K."/>
            <person name="Thang M."/>
            <person name="Chan C."/>
        </authorList>
    </citation>
    <scope>NUCLEOTIDE SEQUENCE [LARGE SCALE GENOMIC DNA]</scope>
</reference>
<feature type="compositionally biased region" description="Basic and acidic residues" evidence="1">
    <location>
        <begin position="230"/>
        <end position="241"/>
    </location>
</feature>
<comment type="caution">
    <text evidence="2">The sequence shown here is derived from an EMBL/GenBank/DDBJ whole genome shotgun (WGS) entry which is preliminary data.</text>
</comment>
<feature type="compositionally biased region" description="Polar residues" evidence="1">
    <location>
        <begin position="201"/>
        <end position="212"/>
    </location>
</feature>
<evidence type="ECO:0000313" key="3">
    <source>
        <dbReference type="Proteomes" id="UP001642484"/>
    </source>
</evidence>
<feature type="region of interest" description="Disordered" evidence="1">
    <location>
        <begin position="201"/>
        <end position="257"/>
    </location>
</feature>
<dbReference type="Proteomes" id="UP001642484">
    <property type="component" value="Unassembled WGS sequence"/>
</dbReference>
<feature type="compositionally biased region" description="Basic residues" evidence="1">
    <location>
        <begin position="220"/>
        <end position="229"/>
    </location>
</feature>
<protein>
    <submittedName>
        <fullName evidence="2">Uncharacterized protein</fullName>
    </submittedName>
</protein>
<name>A0ABP0PJ13_9DINO</name>
<proteinExistence type="predicted"/>
<accession>A0ABP0PJ13</accession>
<dbReference type="EMBL" id="CAXAMN010023174">
    <property type="protein sequence ID" value="CAK9075736.1"/>
    <property type="molecule type" value="Genomic_DNA"/>
</dbReference>
<evidence type="ECO:0000313" key="2">
    <source>
        <dbReference type="EMBL" id="CAK9075736.1"/>
    </source>
</evidence>
<gene>
    <name evidence="2" type="ORF">CCMP2556_LOCUS37308</name>
</gene>
<sequence length="257" mass="27773">MFPLVLRPVQKSASRLLLAGTHAAVEVTDHGTPLEVQQQPPVAVTWNGMTNDLQPRQMNVLAQPLWQGTARWPHAVENLLAQGSGGSQSSSLEQDESEAKAACRGKSVWRFWMCSPAVRARHLQDGQLSSETGAQCMWPVEAHAVFPPGACVWPAIFMTSDGCFSAGFPVAGVAHSDVTTQPPIQQQPAPSGEARLNTTQLPVEASSGSSSPRAVLRTAASRKQRRRLKAAAEGREDKEMPWGKPSRFAPTARSQCY</sequence>
<evidence type="ECO:0000256" key="1">
    <source>
        <dbReference type="SAM" id="MobiDB-lite"/>
    </source>
</evidence>